<dbReference type="Proteomes" id="UP000006732">
    <property type="component" value="Chromosome"/>
</dbReference>
<dbReference type="InterPro" id="IPR051684">
    <property type="entry name" value="Electron_Trans/Redox"/>
</dbReference>
<dbReference type="GO" id="GO:0005886">
    <property type="term" value="C:plasma membrane"/>
    <property type="evidence" value="ECO:0007669"/>
    <property type="project" value="TreeGrafter"/>
</dbReference>
<feature type="transmembrane region" description="Helical" evidence="7">
    <location>
        <begin position="88"/>
        <end position="105"/>
    </location>
</feature>
<dbReference type="OrthoDB" id="9811700at2"/>
<keyword evidence="10" id="KW-1185">Reference proteome</keyword>
<evidence type="ECO:0000256" key="7">
    <source>
        <dbReference type="SAM" id="Phobius"/>
    </source>
</evidence>
<reference evidence="9 10" key="1">
    <citation type="submission" date="2006-10" db="EMBL/GenBank/DDBJ databases">
        <title>Complete sequence of chromosome of Pelobacter propionicus DSM 2379.</title>
        <authorList>
            <consortium name="US DOE Joint Genome Institute"/>
            <person name="Copeland A."/>
            <person name="Lucas S."/>
            <person name="Lapidus A."/>
            <person name="Barry K."/>
            <person name="Detter J.C."/>
            <person name="Glavina del Rio T."/>
            <person name="Hammon N."/>
            <person name="Israni S."/>
            <person name="Dalin E."/>
            <person name="Tice H."/>
            <person name="Pitluck S."/>
            <person name="Saunders E."/>
            <person name="Brettin T."/>
            <person name="Bruce D."/>
            <person name="Han C."/>
            <person name="Tapia R."/>
            <person name="Schmutz J."/>
            <person name="Larimer F."/>
            <person name="Land M."/>
            <person name="Hauser L."/>
            <person name="Kyrpides N."/>
            <person name="Kim E."/>
            <person name="Lovley D."/>
            <person name="Richardson P."/>
        </authorList>
    </citation>
    <scope>NUCLEOTIDE SEQUENCE [LARGE SCALE GENOMIC DNA]</scope>
    <source>
        <strain evidence="10">DSM 2379 / NBRC 103807 / OttBd1</strain>
    </source>
</reference>
<dbReference type="eggNOG" id="COG0348">
    <property type="taxonomic scope" value="Bacteria"/>
</dbReference>
<dbReference type="HOGENOM" id="CLU_100907_1_0_7"/>
<keyword evidence="6" id="KW-0411">Iron-sulfur</keyword>
<dbReference type="Pfam" id="PF12801">
    <property type="entry name" value="Fer4_5"/>
    <property type="match status" value="2"/>
</dbReference>
<evidence type="ECO:0000259" key="8">
    <source>
        <dbReference type="Pfam" id="PF12801"/>
    </source>
</evidence>
<feature type="transmembrane region" description="Helical" evidence="7">
    <location>
        <begin position="12"/>
        <end position="28"/>
    </location>
</feature>
<dbReference type="KEGG" id="ppd:Ppro_1973"/>
<keyword evidence="4" id="KW-0249">Electron transport</keyword>
<keyword evidence="2" id="KW-0004">4Fe-4S</keyword>
<keyword evidence="3" id="KW-0479">Metal-binding</keyword>
<keyword evidence="7" id="KW-0812">Transmembrane</keyword>
<dbReference type="RefSeq" id="WP_011735847.1">
    <property type="nucleotide sequence ID" value="NC_008609.1"/>
</dbReference>
<evidence type="ECO:0000256" key="6">
    <source>
        <dbReference type="ARBA" id="ARBA00023014"/>
    </source>
</evidence>
<dbReference type="PANTHER" id="PTHR30176:SF3">
    <property type="entry name" value="FERREDOXIN-TYPE PROTEIN NAPH"/>
    <property type="match status" value="1"/>
</dbReference>
<dbReference type="AlphaFoldDB" id="A1AQG1"/>
<keyword evidence="7" id="KW-1133">Transmembrane helix</keyword>
<keyword evidence="1" id="KW-0813">Transport</keyword>
<proteinExistence type="predicted"/>
<feature type="domain" description="4Fe-4S ferredoxin-type" evidence="8">
    <location>
        <begin position="33"/>
        <end position="78"/>
    </location>
</feature>
<organism evidence="9 10">
    <name type="scientific">Pelobacter propionicus (strain DSM 2379 / NBRC 103807 / OttBd1)</name>
    <dbReference type="NCBI Taxonomy" id="338966"/>
    <lineage>
        <taxon>Bacteria</taxon>
        <taxon>Pseudomonadati</taxon>
        <taxon>Thermodesulfobacteriota</taxon>
        <taxon>Desulfuromonadia</taxon>
        <taxon>Desulfuromonadales</taxon>
        <taxon>Desulfuromonadaceae</taxon>
        <taxon>Pelobacter</taxon>
    </lineage>
</organism>
<accession>A1AQG1</accession>
<keyword evidence="7" id="KW-0472">Membrane</keyword>
<evidence type="ECO:0000313" key="10">
    <source>
        <dbReference type="Proteomes" id="UP000006732"/>
    </source>
</evidence>
<protein>
    <submittedName>
        <fullName evidence="9">Iron-sulfur cluster-binding protein</fullName>
    </submittedName>
</protein>
<evidence type="ECO:0000256" key="2">
    <source>
        <dbReference type="ARBA" id="ARBA00022485"/>
    </source>
</evidence>
<keyword evidence="5" id="KW-0408">Iron</keyword>
<sequence>MSTIAAFLKNRYKWGLGLLMLVVLGAGWRYPYLGFMVPLVMIAGLVGSSYKKRVVCGTFCPRGSFLDTWFKALGGSTRVPAFLISPRFRWSLLTVLFSFLFLQLAGDMGSVSHWGTVFWRVCLITSLIALVAGVLYRPRAWCSFCPMGTIQGAIAGGKRSTRISTPCVDCGISGKNQYQGSTPDCTLQGKQ</sequence>
<evidence type="ECO:0000256" key="4">
    <source>
        <dbReference type="ARBA" id="ARBA00022982"/>
    </source>
</evidence>
<evidence type="ECO:0000256" key="5">
    <source>
        <dbReference type="ARBA" id="ARBA00023004"/>
    </source>
</evidence>
<dbReference type="STRING" id="338966.Ppro_1973"/>
<dbReference type="PANTHER" id="PTHR30176">
    <property type="entry name" value="FERREDOXIN-TYPE PROTEIN NAPH"/>
    <property type="match status" value="1"/>
</dbReference>
<evidence type="ECO:0000256" key="3">
    <source>
        <dbReference type="ARBA" id="ARBA00022723"/>
    </source>
</evidence>
<feature type="domain" description="4Fe-4S ferredoxin-type" evidence="8">
    <location>
        <begin position="124"/>
        <end position="160"/>
    </location>
</feature>
<evidence type="ECO:0000256" key="1">
    <source>
        <dbReference type="ARBA" id="ARBA00022448"/>
    </source>
</evidence>
<evidence type="ECO:0000313" key="9">
    <source>
        <dbReference type="EMBL" id="ABK99581.1"/>
    </source>
</evidence>
<name>A1AQG1_PELPD</name>
<dbReference type="GO" id="GO:0051539">
    <property type="term" value="F:4 iron, 4 sulfur cluster binding"/>
    <property type="evidence" value="ECO:0007669"/>
    <property type="project" value="UniProtKB-KW"/>
</dbReference>
<dbReference type="GO" id="GO:0046872">
    <property type="term" value="F:metal ion binding"/>
    <property type="evidence" value="ECO:0007669"/>
    <property type="project" value="UniProtKB-KW"/>
</dbReference>
<dbReference type="EMBL" id="CP000482">
    <property type="protein sequence ID" value="ABK99581.1"/>
    <property type="molecule type" value="Genomic_DNA"/>
</dbReference>
<feature type="transmembrane region" description="Helical" evidence="7">
    <location>
        <begin position="117"/>
        <end position="136"/>
    </location>
</feature>
<dbReference type="InterPro" id="IPR017896">
    <property type="entry name" value="4Fe4S_Fe-S-bd"/>
</dbReference>
<feature type="transmembrane region" description="Helical" evidence="7">
    <location>
        <begin position="34"/>
        <end position="50"/>
    </location>
</feature>
<gene>
    <name evidence="9" type="ordered locus">Ppro_1973</name>
</gene>